<gene>
    <name evidence="1" type="ORF">D2V17_05085</name>
</gene>
<dbReference type="Proteomes" id="UP000265366">
    <property type="component" value="Unassembled WGS sequence"/>
</dbReference>
<protein>
    <submittedName>
        <fullName evidence="1">Sensor histidine kinase</fullName>
    </submittedName>
</protein>
<accession>A0A3A1P8U0</accession>
<reference evidence="1 2" key="1">
    <citation type="submission" date="2018-08" db="EMBL/GenBank/DDBJ databases">
        <title>Erythrobacter zhengii sp.nov., a bacterium isolated from deep-sea sediment.</title>
        <authorList>
            <person name="Fang C."/>
            <person name="Wu Y.-H."/>
            <person name="Sun C."/>
            <person name="Wang H."/>
            <person name="Cheng H."/>
            <person name="Meng F.-X."/>
            <person name="Wang C.-S."/>
            <person name="Xu X.-W."/>
        </authorList>
    </citation>
    <scope>NUCLEOTIDE SEQUENCE [LARGE SCALE GENOMIC DNA]</scope>
    <source>
        <strain evidence="1 2">CCTCC AB 2015396</strain>
    </source>
</reference>
<evidence type="ECO:0000313" key="1">
    <source>
        <dbReference type="EMBL" id="RIV89991.1"/>
    </source>
</evidence>
<comment type="caution">
    <text evidence="1">The sequence shown here is derived from an EMBL/GenBank/DDBJ whole genome shotgun (WGS) entry which is preliminary data.</text>
</comment>
<name>A0A3A1P8U0_9SPHN</name>
<keyword evidence="1" id="KW-0418">Kinase</keyword>
<feature type="non-terminal residue" evidence="1">
    <location>
        <position position="162"/>
    </location>
</feature>
<keyword evidence="1" id="KW-0808">Transferase</keyword>
<dbReference type="EMBL" id="QXFM01000052">
    <property type="protein sequence ID" value="RIV89991.1"/>
    <property type="molecule type" value="Genomic_DNA"/>
</dbReference>
<sequence length="162" mass="17560">MFDDRLATVLRMTALGQAGQPTQFRQLLDLLGTLREEQATSPLGTDGFARLAELRQLIAPEEQVRILRESGLRLRNPQLVALLVEGEPRIGAAAMATARLTEAQWLDLIPRLPISSRGFLRHRRDLPASANALLARLGVGDLVLGDASHDTRSAPTAQAAPA</sequence>
<proteinExistence type="predicted"/>
<keyword evidence="2" id="KW-1185">Reference proteome</keyword>
<dbReference type="GO" id="GO:0016301">
    <property type="term" value="F:kinase activity"/>
    <property type="evidence" value="ECO:0007669"/>
    <property type="project" value="UniProtKB-KW"/>
</dbReference>
<organism evidence="1 2">
    <name type="scientific">Aurantiacibacter xanthus</name>
    <dbReference type="NCBI Taxonomy" id="1784712"/>
    <lineage>
        <taxon>Bacteria</taxon>
        <taxon>Pseudomonadati</taxon>
        <taxon>Pseudomonadota</taxon>
        <taxon>Alphaproteobacteria</taxon>
        <taxon>Sphingomonadales</taxon>
        <taxon>Erythrobacteraceae</taxon>
        <taxon>Aurantiacibacter</taxon>
    </lineage>
</organism>
<dbReference type="AlphaFoldDB" id="A0A3A1P8U0"/>
<evidence type="ECO:0000313" key="2">
    <source>
        <dbReference type="Proteomes" id="UP000265366"/>
    </source>
</evidence>